<protein>
    <submittedName>
        <fullName evidence="1">Uncharacterized protein</fullName>
    </submittedName>
</protein>
<proteinExistence type="predicted"/>
<accession>A0A9D2HLZ9</accession>
<comment type="caution">
    <text evidence="1">The sequence shown here is derived from an EMBL/GenBank/DDBJ whole genome shotgun (WGS) entry which is preliminary data.</text>
</comment>
<evidence type="ECO:0000313" key="1">
    <source>
        <dbReference type="EMBL" id="HJA78622.1"/>
    </source>
</evidence>
<name>A0A9D2HLZ9_9BACT</name>
<dbReference type="EMBL" id="DWZD01000020">
    <property type="protein sequence ID" value="HJA78622.1"/>
    <property type="molecule type" value="Genomic_DNA"/>
</dbReference>
<dbReference type="AlphaFoldDB" id="A0A9D2HLZ9"/>
<organism evidence="1 2">
    <name type="scientific">Candidatus Desulfovibrio intestinavium</name>
    <dbReference type="NCBI Taxonomy" id="2838534"/>
    <lineage>
        <taxon>Bacteria</taxon>
        <taxon>Pseudomonadati</taxon>
        <taxon>Thermodesulfobacteriota</taxon>
        <taxon>Desulfovibrionia</taxon>
        <taxon>Desulfovibrionales</taxon>
        <taxon>Desulfovibrionaceae</taxon>
        <taxon>Desulfovibrio</taxon>
    </lineage>
</organism>
<evidence type="ECO:0000313" key="2">
    <source>
        <dbReference type="Proteomes" id="UP000823821"/>
    </source>
</evidence>
<sequence>MSDIAVVRLRQRVQGYELQLLAARRLTRLRTRMRLAAGEAPHDPDPSPQRGLYVEKVAQEVYESLLFTGSDNPVVEEIRRALSERVGFTVRFTYPPGEGLCLVRQDDRGARRLSSELQLRVRRLLWRITREKIDRSMLDKPAPVCS</sequence>
<reference evidence="1" key="1">
    <citation type="journal article" date="2021" name="PeerJ">
        <title>Extensive microbial diversity within the chicken gut microbiome revealed by metagenomics and culture.</title>
        <authorList>
            <person name="Gilroy R."/>
            <person name="Ravi A."/>
            <person name="Getino M."/>
            <person name="Pursley I."/>
            <person name="Horton D.L."/>
            <person name="Alikhan N.F."/>
            <person name="Baker D."/>
            <person name="Gharbi K."/>
            <person name="Hall N."/>
            <person name="Watson M."/>
            <person name="Adriaenssens E.M."/>
            <person name="Foster-Nyarko E."/>
            <person name="Jarju S."/>
            <person name="Secka A."/>
            <person name="Antonio M."/>
            <person name="Oren A."/>
            <person name="Chaudhuri R.R."/>
            <person name="La Ragione R."/>
            <person name="Hildebrand F."/>
            <person name="Pallen M.J."/>
        </authorList>
    </citation>
    <scope>NUCLEOTIDE SEQUENCE</scope>
    <source>
        <strain evidence="1">5032</strain>
    </source>
</reference>
<reference evidence="1" key="2">
    <citation type="submission" date="2021-04" db="EMBL/GenBank/DDBJ databases">
        <authorList>
            <person name="Gilroy R."/>
        </authorList>
    </citation>
    <scope>NUCLEOTIDE SEQUENCE</scope>
    <source>
        <strain evidence="1">5032</strain>
    </source>
</reference>
<gene>
    <name evidence="1" type="ORF">H9784_03475</name>
</gene>
<dbReference type="Proteomes" id="UP000823821">
    <property type="component" value="Unassembled WGS sequence"/>
</dbReference>